<dbReference type="PROSITE" id="PS00073">
    <property type="entry name" value="ACYL_COA_DH_2"/>
    <property type="match status" value="1"/>
</dbReference>
<comment type="similarity">
    <text evidence="2 5">Belongs to the acyl-CoA dehydrogenase family.</text>
</comment>
<name>A0A4R9JUJ1_9LEPT</name>
<protein>
    <submittedName>
        <fullName evidence="9">Acyl-CoA dehydrogenase</fullName>
    </submittedName>
</protein>
<feature type="domain" description="Acyl-CoA dehydrogenase/oxidase C-terminal" evidence="6">
    <location>
        <begin position="296"/>
        <end position="457"/>
    </location>
</feature>
<dbReference type="InterPro" id="IPR009100">
    <property type="entry name" value="AcylCoA_DH/oxidase_NM_dom_sf"/>
</dbReference>
<dbReference type="Gene3D" id="2.40.110.10">
    <property type="entry name" value="Butyryl-CoA Dehydrogenase, subunit A, domain 2"/>
    <property type="match status" value="1"/>
</dbReference>
<dbReference type="InterPro" id="IPR006091">
    <property type="entry name" value="Acyl-CoA_Oxase/DH_mid-dom"/>
</dbReference>
<dbReference type="EMBL" id="RQGD01000046">
    <property type="protein sequence ID" value="TGL56493.1"/>
    <property type="molecule type" value="Genomic_DNA"/>
</dbReference>
<evidence type="ECO:0000256" key="2">
    <source>
        <dbReference type="ARBA" id="ARBA00009347"/>
    </source>
</evidence>
<keyword evidence="3 5" id="KW-0285">Flavoprotein</keyword>
<sequence length="575" mass="64506">MIQSNYYQTNEDLKEHFQSLIDWNEIVNIYENNFEDAKLYTETKNPRLEMAPSSVEEAIAFYEEILNSCGEISGMYVSQVAQEVDWEGLSYENGVVKHPQAMVDVIHKYQEAGLGPSGFKRKYGGLGVPNIIKAMIAELMYRSDSSITIAVGSMGLASILERCATDEMKNEWIPKIISNHYSVTMGLSEPDFGSDLPNVATKAVKKGEEWFITGTKRYQTMACGLNGEPGLTLTLARNGSPESGARGLSFYIVENKDYSIQGIEKKLGIKASATCEVVYENSKAHLVGKEGFGLVKYVMGMLNGARLSVSSQGTGIATAAYEEAKKYAMERIQFGKPIITIPAVKRLLDRMEREIAAMRCLMVEAAYSVDKYYWFEDLKNLDPASNEAKEAKFWEKVANTLTPISKYFNSETCNDLVYDALQVFGGAGYTEEYDLARLYRDARITNIYDGTTQIQVNAAIGGITSGMSQTGVFRAYLEHLSKDFSSPSTLKKLRETFEEIVETWKKFNETPVREKYAFEVVESAARLIEGYLMERAAHRAKGEKKSIRQAWCKEYHVDSLAIVTGNLIRLQEMVK</sequence>
<organism evidence="9 10">
    <name type="scientific">Leptospira ognonensis</name>
    <dbReference type="NCBI Taxonomy" id="2484945"/>
    <lineage>
        <taxon>Bacteria</taxon>
        <taxon>Pseudomonadati</taxon>
        <taxon>Spirochaetota</taxon>
        <taxon>Spirochaetia</taxon>
        <taxon>Leptospirales</taxon>
        <taxon>Leptospiraceae</taxon>
        <taxon>Leptospira</taxon>
    </lineage>
</organism>
<evidence type="ECO:0000256" key="1">
    <source>
        <dbReference type="ARBA" id="ARBA00001974"/>
    </source>
</evidence>
<evidence type="ECO:0000313" key="10">
    <source>
        <dbReference type="Proteomes" id="UP000297693"/>
    </source>
</evidence>
<dbReference type="InterPro" id="IPR013786">
    <property type="entry name" value="AcylCoA_DH/ox_N"/>
</dbReference>
<dbReference type="SUPFAM" id="SSF56645">
    <property type="entry name" value="Acyl-CoA dehydrogenase NM domain-like"/>
    <property type="match status" value="1"/>
</dbReference>
<dbReference type="PANTHER" id="PTHR42803">
    <property type="entry name" value="ACYL-COA DEHYDROGENASE"/>
    <property type="match status" value="1"/>
</dbReference>
<dbReference type="InterPro" id="IPR046373">
    <property type="entry name" value="Acyl-CoA_Oxase/DH_mid-dom_sf"/>
</dbReference>
<gene>
    <name evidence="9" type="ORF">EHQ58_17910</name>
</gene>
<comment type="caution">
    <text evidence="9">The sequence shown here is derived from an EMBL/GenBank/DDBJ whole genome shotgun (WGS) entry which is preliminary data.</text>
</comment>
<dbReference type="InterPro" id="IPR036797">
    <property type="entry name" value="Acyl-CoA_dehydrogenase_C_sf"/>
</dbReference>
<keyword evidence="4 5" id="KW-0274">FAD</keyword>
<dbReference type="Gene3D" id="1.10.540.10">
    <property type="entry name" value="Acyl-CoA dehydrogenase/oxidase, N-terminal domain"/>
    <property type="match status" value="1"/>
</dbReference>
<dbReference type="PANTHER" id="PTHR42803:SF1">
    <property type="entry name" value="BROAD-SPECIFICITY LINEAR ACYL-COA DEHYDROGENASE FADE5"/>
    <property type="match status" value="1"/>
</dbReference>
<dbReference type="Pfam" id="PF02770">
    <property type="entry name" value="Acyl-CoA_dh_M"/>
    <property type="match status" value="1"/>
</dbReference>
<dbReference type="GO" id="GO:0050660">
    <property type="term" value="F:flavin adenine dinucleotide binding"/>
    <property type="evidence" value="ECO:0007669"/>
    <property type="project" value="InterPro"/>
</dbReference>
<dbReference type="AlphaFoldDB" id="A0A4R9JUJ1"/>
<dbReference type="OrthoDB" id="9802447at2"/>
<evidence type="ECO:0000256" key="4">
    <source>
        <dbReference type="ARBA" id="ARBA00022827"/>
    </source>
</evidence>
<dbReference type="InterPro" id="IPR052166">
    <property type="entry name" value="Diverse_Acyl-CoA_DH"/>
</dbReference>
<dbReference type="InterPro" id="IPR009075">
    <property type="entry name" value="AcylCo_DH/oxidase_C"/>
</dbReference>
<dbReference type="Pfam" id="PF02771">
    <property type="entry name" value="Acyl-CoA_dh_N"/>
    <property type="match status" value="1"/>
</dbReference>
<feature type="domain" description="Acyl-CoA oxidase/dehydrogenase middle" evidence="7">
    <location>
        <begin position="185"/>
        <end position="281"/>
    </location>
</feature>
<keyword evidence="10" id="KW-1185">Reference proteome</keyword>
<accession>A0A4R9JUJ1</accession>
<evidence type="ECO:0000259" key="8">
    <source>
        <dbReference type="Pfam" id="PF02771"/>
    </source>
</evidence>
<dbReference type="Proteomes" id="UP000297693">
    <property type="component" value="Unassembled WGS sequence"/>
</dbReference>
<proteinExistence type="inferred from homology"/>
<evidence type="ECO:0000256" key="5">
    <source>
        <dbReference type="RuleBase" id="RU362125"/>
    </source>
</evidence>
<evidence type="ECO:0000259" key="7">
    <source>
        <dbReference type="Pfam" id="PF02770"/>
    </source>
</evidence>
<keyword evidence="5" id="KW-0560">Oxidoreductase</keyword>
<dbReference type="GO" id="GO:0003995">
    <property type="term" value="F:acyl-CoA dehydrogenase activity"/>
    <property type="evidence" value="ECO:0007669"/>
    <property type="project" value="InterPro"/>
</dbReference>
<feature type="domain" description="Acyl-CoA dehydrogenase/oxidase N-terminal" evidence="8">
    <location>
        <begin position="102"/>
        <end position="178"/>
    </location>
</feature>
<comment type="cofactor">
    <cofactor evidence="1 5">
        <name>FAD</name>
        <dbReference type="ChEBI" id="CHEBI:57692"/>
    </cofactor>
</comment>
<dbReference type="SUPFAM" id="SSF47203">
    <property type="entry name" value="Acyl-CoA dehydrogenase C-terminal domain-like"/>
    <property type="match status" value="1"/>
</dbReference>
<evidence type="ECO:0000256" key="3">
    <source>
        <dbReference type="ARBA" id="ARBA00022630"/>
    </source>
</evidence>
<dbReference type="RefSeq" id="WP_135625412.1">
    <property type="nucleotide sequence ID" value="NZ_RQGD01000046.1"/>
</dbReference>
<dbReference type="Gene3D" id="1.20.120.470">
    <property type="entry name" value="Acyl-CoA dehydrogenase, C-terminal domain"/>
    <property type="match status" value="1"/>
</dbReference>
<reference evidence="9" key="1">
    <citation type="journal article" date="2019" name="PLoS Negl. Trop. Dis.">
        <title>Revisiting the worldwide diversity of Leptospira species in the environment.</title>
        <authorList>
            <person name="Vincent A.T."/>
            <person name="Schiettekatte O."/>
            <person name="Bourhy P."/>
            <person name="Veyrier F.J."/>
            <person name="Picardeau M."/>
        </authorList>
    </citation>
    <scope>NUCLEOTIDE SEQUENCE [LARGE SCALE GENOMIC DNA]</scope>
    <source>
        <strain evidence="9">201702476</strain>
    </source>
</reference>
<dbReference type="Gene3D" id="1.20.140.10">
    <property type="entry name" value="Butyryl-CoA Dehydrogenase, subunit A, domain 3"/>
    <property type="match status" value="1"/>
</dbReference>
<evidence type="ECO:0000313" key="9">
    <source>
        <dbReference type="EMBL" id="TGL56493.1"/>
    </source>
</evidence>
<evidence type="ECO:0000259" key="6">
    <source>
        <dbReference type="Pfam" id="PF00441"/>
    </source>
</evidence>
<dbReference type="InterPro" id="IPR006089">
    <property type="entry name" value="Acyl-CoA_DH_CS"/>
</dbReference>
<dbReference type="Pfam" id="PF00441">
    <property type="entry name" value="Acyl-CoA_dh_1"/>
    <property type="match status" value="1"/>
</dbReference>
<dbReference type="InterPro" id="IPR036250">
    <property type="entry name" value="AcylCo_DH-like_C"/>
</dbReference>
<dbReference type="InterPro" id="IPR037069">
    <property type="entry name" value="AcylCoA_DH/ox_N_sf"/>
</dbReference>